<name>A0A9P0DUM8_PHACE</name>
<evidence type="ECO:0000313" key="4">
    <source>
        <dbReference type="Proteomes" id="UP001153737"/>
    </source>
</evidence>
<accession>A0A9P0DUM8</accession>
<reference evidence="3" key="1">
    <citation type="submission" date="2022-01" db="EMBL/GenBank/DDBJ databases">
        <authorList>
            <person name="King R."/>
        </authorList>
    </citation>
    <scope>NUCLEOTIDE SEQUENCE</scope>
</reference>
<dbReference type="InterPro" id="IPR001878">
    <property type="entry name" value="Znf_CCHC"/>
</dbReference>
<dbReference type="Proteomes" id="UP001153737">
    <property type="component" value="Chromosome 9"/>
</dbReference>
<dbReference type="OrthoDB" id="6782258at2759"/>
<keyword evidence="1" id="KW-0862">Zinc</keyword>
<sequence>MPELLEYGASSSISLMSNGKTTWTGMSQIFVGLKMEEQIQTQTNINISGEINQRADAMVEVGRELKKFLLDDSNKISKMASAFILDKMAVYEGIIVKLIAERAEARGRAEECRSLFVKTSQAPTQTNVAGPQISTVQKVIQPPKVAIQTFAVAVRGDGGGNAEDVLKKVEHMSKDLKEVKVRTVRKIRDGVVIEAATVEDAENIKRKVVREKGLKVAEAVKMKPKLVILDVPKVIKDEEIVEDLFNKNDINNISVEDFARDVKIEKRVVRNELSNVVIKVTEEVSQKWLTKGYVYIGWRSCKIKEMELVKRCYKCCSVHHRAEQCRERKYVCRRCGDSSHEAKNCKNRPSCKSCYERTGKDEAHPTDSVNCPEYIRKAEFLRNRETYNV</sequence>
<dbReference type="GO" id="GO:0003676">
    <property type="term" value="F:nucleic acid binding"/>
    <property type="evidence" value="ECO:0007669"/>
    <property type="project" value="InterPro"/>
</dbReference>
<gene>
    <name evidence="3" type="ORF">PHAECO_LOCUS13097</name>
</gene>
<dbReference type="AlphaFoldDB" id="A0A9P0DUM8"/>
<evidence type="ECO:0000256" key="1">
    <source>
        <dbReference type="PROSITE-ProRule" id="PRU00047"/>
    </source>
</evidence>
<dbReference type="EMBL" id="OU896715">
    <property type="protein sequence ID" value="CAH1184012.1"/>
    <property type="molecule type" value="Genomic_DNA"/>
</dbReference>
<dbReference type="SMART" id="SM00343">
    <property type="entry name" value="ZnF_C2HC"/>
    <property type="match status" value="2"/>
</dbReference>
<evidence type="ECO:0000313" key="3">
    <source>
        <dbReference type="EMBL" id="CAH1184012.1"/>
    </source>
</evidence>
<keyword evidence="1" id="KW-0863">Zinc-finger</keyword>
<organism evidence="3 4">
    <name type="scientific">Phaedon cochleariae</name>
    <name type="common">Mustard beetle</name>
    <dbReference type="NCBI Taxonomy" id="80249"/>
    <lineage>
        <taxon>Eukaryota</taxon>
        <taxon>Metazoa</taxon>
        <taxon>Ecdysozoa</taxon>
        <taxon>Arthropoda</taxon>
        <taxon>Hexapoda</taxon>
        <taxon>Insecta</taxon>
        <taxon>Pterygota</taxon>
        <taxon>Neoptera</taxon>
        <taxon>Endopterygota</taxon>
        <taxon>Coleoptera</taxon>
        <taxon>Polyphaga</taxon>
        <taxon>Cucujiformia</taxon>
        <taxon>Chrysomeloidea</taxon>
        <taxon>Chrysomelidae</taxon>
        <taxon>Chrysomelinae</taxon>
        <taxon>Chrysomelini</taxon>
        <taxon>Phaedon</taxon>
    </lineage>
</organism>
<feature type="domain" description="CCHC-type" evidence="2">
    <location>
        <begin position="332"/>
        <end position="347"/>
    </location>
</feature>
<protein>
    <recommendedName>
        <fullName evidence="2">CCHC-type domain-containing protein</fullName>
    </recommendedName>
</protein>
<reference evidence="3" key="2">
    <citation type="submission" date="2022-10" db="EMBL/GenBank/DDBJ databases">
        <authorList>
            <consortium name="ENA_rothamsted_submissions"/>
            <consortium name="culmorum"/>
            <person name="King R."/>
        </authorList>
    </citation>
    <scope>NUCLEOTIDE SEQUENCE</scope>
</reference>
<dbReference type="GO" id="GO:0008270">
    <property type="term" value="F:zinc ion binding"/>
    <property type="evidence" value="ECO:0007669"/>
    <property type="project" value="UniProtKB-KW"/>
</dbReference>
<keyword evidence="1" id="KW-0479">Metal-binding</keyword>
<keyword evidence="4" id="KW-1185">Reference proteome</keyword>
<evidence type="ECO:0000259" key="2">
    <source>
        <dbReference type="PROSITE" id="PS50158"/>
    </source>
</evidence>
<dbReference type="PROSITE" id="PS50158">
    <property type="entry name" value="ZF_CCHC"/>
    <property type="match status" value="1"/>
</dbReference>
<proteinExistence type="predicted"/>